<dbReference type="Pfam" id="PF01943">
    <property type="entry name" value="Polysacc_synt"/>
    <property type="match status" value="1"/>
</dbReference>
<dbReference type="EMBL" id="UOEB01000060">
    <property type="protein sequence ID" value="VAV83082.1"/>
    <property type="molecule type" value="Genomic_DNA"/>
</dbReference>
<dbReference type="PANTHER" id="PTHR30250">
    <property type="entry name" value="PST FAMILY PREDICTED COLANIC ACID TRANSPORTER"/>
    <property type="match status" value="1"/>
</dbReference>
<name>A0A3B0QS62_9ZZZZ</name>
<feature type="transmembrane region" description="Helical" evidence="6">
    <location>
        <begin position="124"/>
        <end position="146"/>
    </location>
</feature>
<dbReference type="AlphaFoldDB" id="A0A3B0QS62"/>
<proteinExistence type="predicted"/>
<reference evidence="7" key="1">
    <citation type="submission" date="2018-06" db="EMBL/GenBank/DDBJ databases">
        <authorList>
            <person name="Zhirakovskaya E."/>
        </authorList>
    </citation>
    <scope>NUCLEOTIDE SEQUENCE</scope>
</reference>
<feature type="transmembrane region" description="Helical" evidence="6">
    <location>
        <begin position="158"/>
        <end position="179"/>
    </location>
</feature>
<feature type="transmembrane region" description="Helical" evidence="6">
    <location>
        <begin position="273"/>
        <end position="289"/>
    </location>
</feature>
<organism evidence="7">
    <name type="scientific">hydrothermal vent metagenome</name>
    <dbReference type="NCBI Taxonomy" id="652676"/>
    <lineage>
        <taxon>unclassified sequences</taxon>
        <taxon>metagenomes</taxon>
        <taxon>ecological metagenomes</taxon>
    </lineage>
</organism>
<dbReference type="InterPro" id="IPR050833">
    <property type="entry name" value="Poly_Biosynth_Transport"/>
</dbReference>
<dbReference type="InterPro" id="IPR044550">
    <property type="entry name" value="WzxE"/>
</dbReference>
<dbReference type="GO" id="GO:0005886">
    <property type="term" value="C:plasma membrane"/>
    <property type="evidence" value="ECO:0007669"/>
    <property type="project" value="UniProtKB-SubCell"/>
</dbReference>
<accession>A0A3B0QS62</accession>
<evidence type="ECO:0000256" key="3">
    <source>
        <dbReference type="ARBA" id="ARBA00022692"/>
    </source>
</evidence>
<evidence type="ECO:0000313" key="7">
    <source>
        <dbReference type="EMBL" id="VAV83082.1"/>
    </source>
</evidence>
<keyword evidence="2" id="KW-1003">Cell membrane</keyword>
<keyword evidence="3 6" id="KW-0812">Transmembrane</keyword>
<feature type="transmembrane region" description="Helical" evidence="6">
    <location>
        <begin position="228"/>
        <end position="253"/>
    </location>
</feature>
<dbReference type="CDD" id="cd13125">
    <property type="entry name" value="MATE_like_10"/>
    <property type="match status" value="1"/>
</dbReference>
<protein>
    <submittedName>
        <fullName evidence="7">Lipid III flippase</fullName>
    </submittedName>
</protein>
<evidence type="ECO:0000256" key="4">
    <source>
        <dbReference type="ARBA" id="ARBA00022989"/>
    </source>
</evidence>
<dbReference type="PANTHER" id="PTHR30250:SF30">
    <property type="entry name" value="LIPID III FLIPPASE"/>
    <property type="match status" value="1"/>
</dbReference>
<dbReference type="InterPro" id="IPR002797">
    <property type="entry name" value="Polysacc_synth"/>
</dbReference>
<feature type="transmembrane region" description="Helical" evidence="6">
    <location>
        <begin position="21"/>
        <end position="44"/>
    </location>
</feature>
<evidence type="ECO:0000256" key="5">
    <source>
        <dbReference type="ARBA" id="ARBA00023136"/>
    </source>
</evidence>
<keyword evidence="4 6" id="KW-1133">Transmembrane helix</keyword>
<feature type="non-terminal residue" evidence="7">
    <location>
        <position position="342"/>
    </location>
</feature>
<comment type="subcellular location">
    <subcellularLocation>
        <location evidence="1">Cell membrane</location>
        <topology evidence="1">Multi-pass membrane protein</topology>
    </subcellularLocation>
</comment>
<evidence type="ECO:0000256" key="2">
    <source>
        <dbReference type="ARBA" id="ARBA00022475"/>
    </source>
</evidence>
<dbReference type="GO" id="GO:0009246">
    <property type="term" value="P:enterobacterial common antigen biosynthetic process"/>
    <property type="evidence" value="ECO:0007669"/>
    <property type="project" value="InterPro"/>
</dbReference>
<feature type="transmembrane region" description="Helical" evidence="6">
    <location>
        <begin position="93"/>
        <end position="112"/>
    </location>
</feature>
<evidence type="ECO:0000256" key="6">
    <source>
        <dbReference type="SAM" id="Phobius"/>
    </source>
</evidence>
<feature type="transmembrane region" description="Helical" evidence="6">
    <location>
        <begin position="185"/>
        <end position="207"/>
    </location>
</feature>
<evidence type="ECO:0000256" key="1">
    <source>
        <dbReference type="ARBA" id="ARBA00004651"/>
    </source>
</evidence>
<keyword evidence="5 6" id="KW-0472">Membrane</keyword>
<feature type="transmembrane region" description="Helical" evidence="6">
    <location>
        <begin position="56"/>
        <end position="73"/>
    </location>
</feature>
<sequence>MKKFLDYINSKVLVKVARLNSTTVLVKIVAGFLTTKFIAFFIGVEGMALIGNLRSFFTAIQTFATVGFYNGVVKYIGKYKNDTLKLSKTISTAYYFGFMATILISILCYYNAETINDLLFSEEYNFAYVIKIMALAIPFYALNMFCFSIMNGFSKYRILLIINIIGQIMGLSVTLLLIWQNNIDGALISVVISPSLIFLITLIGILNRRNLMDQIKVSNIDFKWIKKLGPFILMAIVSGIALPLVTIAIRNYIIGSEGMKDAGYWEAMNRISTYYLMFVNSMMVLYFLPRFAEIDNKKEFRNEVFSFYKTVAPFFGLGLLVIYFLKPFIVAIFLTDAFQPVQ</sequence>
<gene>
    <name evidence="7" type="ORF">MNBD_BACTEROID02-556</name>
</gene>
<feature type="transmembrane region" description="Helical" evidence="6">
    <location>
        <begin position="310"/>
        <end position="334"/>
    </location>
</feature>